<organism evidence="1 2">
    <name type="scientific">Fusarium solani subsp. cucurbitae</name>
    <name type="common">Neocosmosporum cucurbitae</name>
    <dbReference type="NCBI Taxonomy" id="2747967"/>
    <lineage>
        <taxon>Eukaryota</taxon>
        <taxon>Fungi</taxon>
        <taxon>Dikarya</taxon>
        <taxon>Ascomycota</taxon>
        <taxon>Pezizomycotina</taxon>
        <taxon>Sordariomycetes</taxon>
        <taxon>Hypocreomycetidae</taxon>
        <taxon>Hypocreales</taxon>
        <taxon>Nectriaceae</taxon>
        <taxon>Fusarium</taxon>
        <taxon>Fusarium solani species complex</taxon>
    </lineage>
</organism>
<protein>
    <submittedName>
        <fullName evidence="1">Uncharacterized protein</fullName>
    </submittedName>
</protein>
<evidence type="ECO:0000313" key="2">
    <source>
        <dbReference type="Proteomes" id="UP000830768"/>
    </source>
</evidence>
<keyword evidence="2" id="KW-1185">Reference proteome</keyword>
<reference evidence="1" key="1">
    <citation type="submission" date="2021-11" db="EMBL/GenBank/DDBJ databases">
        <title>Fusarium solani-melongenae Genome sequencing and assembly.</title>
        <authorList>
            <person name="Xie S."/>
            <person name="Huang L."/>
            <person name="Zhang X."/>
        </authorList>
    </citation>
    <scope>NUCLEOTIDE SEQUENCE</scope>
    <source>
        <strain evidence="1">CRI 24-3</strain>
    </source>
</reference>
<dbReference type="Proteomes" id="UP000830768">
    <property type="component" value="Chromosome 13"/>
</dbReference>
<name>A0ACD3ZQ14_FUSSC</name>
<accession>A0ACD3ZQ14</accession>
<evidence type="ECO:0000313" key="1">
    <source>
        <dbReference type="EMBL" id="UPL03321.1"/>
    </source>
</evidence>
<gene>
    <name evidence="1" type="ORF">LCI18_014255</name>
</gene>
<sequence>MAAAETSNMTHLDIDITTPFNSGGGRNNHVNKPLSRLELDDNKDLNVDTPSDLDGESTAGLCNAPRHSQELPATAINVGTLHDGDDDYDGLPVDTFSSPSNSDGSHGSHLSKALSGLETDCDEDLDVATLSDPDEEKTPSLRNPRPRSPGLLTTALRDMSTVPNTGSAKDRCDASHSLHAILDPDHKDTTADSDSNDPEDQHGTSSSSDETPDQDQDESGDAESWPSDSDGDQEEGGCQVSPRLSQVTKTDLGDAIPSDENWDAPLSASPLYLGEDHQVEDIPNAVIRPRQSADADIDDTSSSSEDKDLATGDSHGSTDISSENEEDVDDDGLGHDEGYFSALKASPEKLKTASIIAPAVIPSSQEDAAGSGDSRAGCSASHNDSETKSPDAQSKPSSSANLPSYIFLGAILRAKPSMDKKEHPCLITRIKVDENGETTIWACLCTSRPSLWKIAEQYGAPDPVVSAGYLLQV</sequence>
<proteinExistence type="predicted"/>
<dbReference type="EMBL" id="CP090041">
    <property type="protein sequence ID" value="UPL03321.1"/>
    <property type="molecule type" value="Genomic_DNA"/>
</dbReference>